<dbReference type="Pfam" id="PF25950">
    <property type="entry name" value="DUF7988"/>
    <property type="match status" value="1"/>
</dbReference>
<dbReference type="Proteomes" id="UP000465846">
    <property type="component" value="Chromosome"/>
</dbReference>
<proteinExistence type="predicted"/>
<dbReference type="GeneID" id="9993236"/>
<dbReference type="EMBL" id="CP048739">
    <property type="protein sequence ID" value="QIB74745.1"/>
    <property type="molecule type" value="Genomic_DNA"/>
</dbReference>
<evidence type="ECO:0000313" key="2">
    <source>
        <dbReference type="EMBL" id="QIB74745.1"/>
    </source>
</evidence>
<dbReference type="AlphaFoldDB" id="A0A482T8C3"/>
<dbReference type="InterPro" id="IPR058294">
    <property type="entry name" value="DUF7988"/>
</dbReference>
<accession>A0A482T8C3</accession>
<dbReference type="RefSeq" id="WP_006054228.1">
    <property type="nucleotide sequence ID" value="NZ_CP048739.1"/>
</dbReference>
<dbReference type="OMA" id="IRFDAFE"/>
<dbReference type="Proteomes" id="UP000294028">
    <property type="component" value="Unassembled WGS sequence"/>
</dbReference>
<evidence type="ECO:0000313" key="3">
    <source>
        <dbReference type="EMBL" id="RYJ14020.1"/>
    </source>
</evidence>
<organism evidence="3 4">
    <name type="scientific">Halogeometricum borinquense</name>
    <dbReference type="NCBI Taxonomy" id="60847"/>
    <lineage>
        <taxon>Archaea</taxon>
        <taxon>Methanobacteriati</taxon>
        <taxon>Methanobacteriota</taxon>
        <taxon>Stenosarchaea group</taxon>
        <taxon>Halobacteria</taxon>
        <taxon>Halobacteriales</taxon>
        <taxon>Haloferacaceae</taxon>
        <taxon>Halogeometricum</taxon>
    </lineage>
</organism>
<feature type="domain" description="DUF7988" evidence="1">
    <location>
        <begin position="7"/>
        <end position="139"/>
    </location>
</feature>
<sequence length="140" mass="15627">MTELIDRVERRLSEEHTDVVDGIERCADAVADEWDESPEGAWTTDRDEVVPVFERALDASGLLMHFPRVLSDLVTTIGHPMPAPPVAAPPHVVVRSEGVLLRASLREGRLVVAFDAFAVERGDELRYVRLDDVDVTVELR</sequence>
<evidence type="ECO:0000313" key="4">
    <source>
        <dbReference type="Proteomes" id="UP000294028"/>
    </source>
</evidence>
<protein>
    <recommendedName>
        <fullName evidence="1">DUF7988 domain-containing protein</fullName>
    </recommendedName>
</protein>
<evidence type="ECO:0000313" key="5">
    <source>
        <dbReference type="Proteomes" id="UP000465846"/>
    </source>
</evidence>
<gene>
    <name evidence="3" type="ORF">ELS19_08605</name>
    <name evidence="2" type="ORF">G3I44_10885</name>
</gene>
<reference evidence="2 5" key="2">
    <citation type="submission" date="2020-02" db="EMBL/GenBank/DDBJ databases">
        <title>Whole genome sequence of Halogeometricum borinquense strain wsp4.</title>
        <authorList>
            <person name="Verma D.K."/>
            <person name="Gopal K."/>
            <person name="Prasad E.S."/>
        </authorList>
    </citation>
    <scope>NUCLEOTIDE SEQUENCE [LARGE SCALE GENOMIC DNA]</scope>
    <source>
        <strain evidence="5">wsp4</strain>
        <strain evidence="2">Wsp4</strain>
    </source>
</reference>
<evidence type="ECO:0000259" key="1">
    <source>
        <dbReference type="Pfam" id="PF25950"/>
    </source>
</evidence>
<name>A0A482T8C3_9EURY</name>
<dbReference type="EMBL" id="RZHH01000002">
    <property type="protein sequence ID" value="RYJ14020.1"/>
    <property type="molecule type" value="Genomic_DNA"/>
</dbReference>
<reference evidence="3 4" key="1">
    <citation type="submission" date="2018-12" db="EMBL/GenBank/DDBJ databases">
        <title>Genome analysis provides insights into bioremediation potentialities of Halogeometricum borinquense strain N11.</title>
        <authorList>
            <person name="Najjari A."/>
            <person name="Youssef N."/>
            <person name="Fhoula I."/>
            <person name="Ben Dhia O."/>
            <person name="Mahjoubi M."/>
            <person name="Ouzari H.I."/>
            <person name="Cherif A."/>
        </authorList>
    </citation>
    <scope>NUCLEOTIDE SEQUENCE [LARGE SCALE GENOMIC DNA]</scope>
    <source>
        <strain evidence="3 4">N11</strain>
    </source>
</reference>